<dbReference type="Proteomes" id="UP001302367">
    <property type="component" value="Chromosome 3"/>
</dbReference>
<evidence type="ECO:0000256" key="1">
    <source>
        <dbReference type="SAM" id="MobiDB-lite"/>
    </source>
</evidence>
<keyword evidence="3" id="KW-1185">Reference proteome</keyword>
<dbReference type="RefSeq" id="XP_023457377.2">
    <property type="nucleotide sequence ID" value="XM_023594965.2"/>
</dbReference>
<feature type="region of interest" description="Disordered" evidence="1">
    <location>
        <begin position="237"/>
        <end position="298"/>
    </location>
</feature>
<sequence length="490" mass="53655">MWDGVQLVVGAFDVTNDSRQAPTALAPPTTKSGVRSACQDLRSASEALTFEKLSCNQQHLAYFISSFPPKHAGPLLPPPNTTSMKRQRHFPSATHDADDTAPNTMSAKRQKIDRESKAAFAASQPMFDTLRNARDRLPDQGMYLTVAANLVQQLHVGLKIDDGNNHVERHAKYMDAIVEAWRAATDTYCQIFSQLTSITADKPEEWRRAATSHADFEKMLQSAQQAQKIANEYTLAREKPDIPTAPSDNNVKVEAETSSSSSSDSNSDEPESSMFPPSQPTPTPASKKSYPNTKYDKSGSRLLWQSGELRVPISTLTNDERKEWAVVHKRLERMNAKKKVASIAKGAKVNGSSNLGTAPNGVVAPQTTGTKVESQAAGDSKEQDLETLKEIEARIKAKEEAKRAKKAEKKRKRESTDSFLIENPAELEAEQATAGAKPKKKKLKHADQTTSGQPTPNQNGSAKRKGSVDERSADGGGKPAKKHKKNKNKT</sequence>
<dbReference type="EMBL" id="CP134186">
    <property type="protein sequence ID" value="WPA99412.1"/>
    <property type="molecule type" value="Genomic_DNA"/>
</dbReference>
<feature type="compositionally biased region" description="Basic residues" evidence="1">
    <location>
        <begin position="403"/>
        <end position="413"/>
    </location>
</feature>
<name>A0ABZ0NIT1_CERBT</name>
<feature type="compositionally biased region" description="Basic residues" evidence="1">
    <location>
        <begin position="479"/>
        <end position="490"/>
    </location>
</feature>
<organism evidence="2 3">
    <name type="scientific">Cercospora beticola</name>
    <name type="common">Sugarbeet leaf spot fungus</name>
    <dbReference type="NCBI Taxonomy" id="122368"/>
    <lineage>
        <taxon>Eukaryota</taxon>
        <taxon>Fungi</taxon>
        <taxon>Dikarya</taxon>
        <taxon>Ascomycota</taxon>
        <taxon>Pezizomycotina</taxon>
        <taxon>Dothideomycetes</taxon>
        <taxon>Dothideomycetidae</taxon>
        <taxon>Mycosphaerellales</taxon>
        <taxon>Mycosphaerellaceae</taxon>
        <taxon>Cercospora</taxon>
    </lineage>
</organism>
<reference evidence="2 3" key="1">
    <citation type="submission" date="2023-09" db="EMBL/GenBank/DDBJ databases">
        <title>Complete-Gapless Cercospora beticola genome.</title>
        <authorList>
            <person name="Wyatt N.A."/>
            <person name="Spanner R.E."/>
            <person name="Bolton M.D."/>
        </authorList>
    </citation>
    <scope>NUCLEOTIDE SEQUENCE [LARGE SCALE GENOMIC DNA]</scope>
    <source>
        <strain evidence="2">Cb09-40</strain>
    </source>
</reference>
<dbReference type="GeneID" id="35426102"/>
<protein>
    <submittedName>
        <fullName evidence="2">Uncharacterized protein</fullName>
    </submittedName>
</protein>
<gene>
    <name evidence="2" type="ORF">RHO25_004029</name>
</gene>
<feature type="compositionally biased region" description="Basic and acidic residues" evidence="1">
    <location>
        <begin position="379"/>
        <end position="402"/>
    </location>
</feature>
<proteinExistence type="predicted"/>
<evidence type="ECO:0000313" key="2">
    <source>
        <dbReference type="EMBL" id="WPA99412.1"/>
    </source>
</evidence>
<accession>A0ABZ0NIT1</accession>
<feature type="region of interest" description="Disordered" evidence="1">
    <location>
        <begin position="349"/>
        <end position="490"/>
    </location>
</feature>
<feature type="region of interest" description="Disordered" evidence="1">
    <location>
        <begin position="73"/>
        <end position="104"/>
    </location>
</feature>
<feature type="compositionally biased region" description="Polar residues" evidence="1">
    <location>
        <begin position="448"/>
        <end position="461"/>
    </location>
</feature>
<evidence type="ECO:0000313" key="3">
    <source>
        <dbReference type="Proteomes" id="UP001302367"/>
    </source>
</evidence>